<comment type="caution">
    <text evidence="1">The sequence shown here is derived from an EMBL/GenBank/DDBJ whole genome shotgun (WGS) entry which is preliminary data.</text>
</comment>
<reference evidence="1 2" key="1">
    <citation type="submission" date="2015-08" db="EMBL/GenBank/DDBJ databases">
        <title>Next Generation Sequencing and Analysis of the Genome of Puccinia sorghi L Schw, the Causal Agent of Maize Common Rust.</title>
        <authorList>
            <person name="Rochi L."/>
            <person name="Burguener G."/>
            <person name="Darino M."/>
            <person name="Turjanski A."/>
            <person name="Kreff E."/>
            <person name="Dieguez M.J."/>
            <person name="Sacco F."/>
        </authorList>
    </citation>
    <scope>NUCLEOTIDE SEQUENCE [LARGE SCALE GENOMIC DNA]</scope>
    <source>
        <strain evidence="1 2">RO10H11247</strain>
    </source>
</reference>
<sequence length="364" mass="40378">MNILEEQFHSHCTSCSHDLLIVEWLGHDPLPSFFLTADLSTVFLLVQRTSHQEDDRPSRASQGGDMMIQVGGEWQECFVESWYVLRLAGKLDGYRTNFNGSCPLLRSIKTAEPVSRTWSGRRSRTAGVGRDHIVMSCSIHASCVSAVRIIDAGRALSSLSSSRSQAGMVRVVTTKTREFITLHRRGKPLIGCSSRHAAEVTGRAASAPSAQMSASFVSSISSQKSSPAHHNGQLTPLKHTILLSQDMQLNWDIGRLPFPHLIHPILLRPPVPTTQIRVSADLRQKRVHATSSPPINFSKCAIGTGIINWRQANIFLFQEREPIFLFYEEPRAEVLQVDFREVSQTSKAKSDTCCSDVYGRVDGG</sequence>
<protein>
    <submittedName>
        <fullName evidence="1">Uncharacterized protein</fullName>
    </submittedName>
</protein>
<evidence type="ECO:0000313" key="1">
    <source>
        <dbReference type="EMBL" id="KNZ63042.1"/>
    </source>
</evidence>
<proteinExistence type="predicted"/>
<keyword evidence="2" id="KW-1185">Reference proteome</keyword>
<name>A0A0L6VQY0_9BASI</name>
<evidence type="ECO:0000313" key="2">
    <source>
        <dbReference type="Proteomes" id="UP000037035"/>
    </source>
</evidence>
<dbReference type="EMBL" id="LAVV01002154">
    <property type="protein sequence ID" value="KNZ63042.1"/>
    <property type="molecule type" value="Genomic_DNA"/>
</dbReference>
<accession>A0A0L6VQY0</accession>
<gene>
    <name evidence="1" type="ORF">VP01_1193g5</name>
</gene>
<dbReference type="AlphaFoldDB" id="A0A0L6VQY0"/>
<organism evidence="1 2">
    <name type="scientific">Puccinia sorghi</name>
    <dbReference type="NCBI Taxonomy" id="27349"/>
    <lineage>
        <taxon>Eukaryota</taxon>
        <taxon>Fungi</taxon>
        <taxon>Dikarya</taxon>
        <taxon>Basidiomycota</taxon>
        <taxon>Pucciniomycotina</taxon>
        <taxon>Pucciniomycetes</taxon>
        <taxon>Pucciniales</taxon>
        <taxon>Pucciniaceae</taxon>
        <taxon>Puccinia</taxon>
    </lineage>
</organism>
<dbReference type="VEuPathDB" id="FungiDB:VP01_1193g5"/>
<dbReference type="Proteomes" id="UP000037035">
    <property type="component" value="Unassembled WGS sequence"/>
</dbReference>